<dbReference type="GO" id="GO:0008270">
    <property type="term" value="F:zinc ion binding"/>
    <property type="evidence" value="ECO:0007669"/>
    <property type="project" value="InterPro"/>
</dbReference>
<evidence type="ECO:0000256" key="13">
    <source>
        <dbReference type="ARBA" id="ARBA00049861"/>
    </source>
</evidence>
<comment type="pathway">
    <text evidence="3 15">Cofactor biosynthesis; riboflavin biosynthesis; 5-amino-6-(D-ribitylamino)uracil from GTP: step 3/4.</text>
</comment>
<evidence type="ECO:0000256" key="12">
    <source>
        <dbReference type="ARBA" id="ARBA00023268"/>
    </source>
</evidence>
<feature type="binding site" evidence="17">
    <location>
        <position position="236"/>
    </location>
    <ligand>
        <name>NADP(+)</name>
        <dbReference type="ChEBI" id="CHEBI:58349"/>
    </ligand>
</feature>
<evidence type="ECO:0000256" key="15">
    <source>
        <dbReference type="PIRNR" id="PIRNR006769"/>
    </source>
</evidence>
<feature type="binding site" evidence="18">
    <location>
        <position position="120"/>
    </location>
    <ligand>
        <name>Zn(2+)</name>
        <dbReference type="ChEBI" id="CHEBI:29105"/>
        <note>catalytic</note>
    </ligand>
</feature>
<evidence type="ECO:0000256" key="17">
    <source>
        <dbReference type="PIRSR" id="PIRSR006769-2"/>
    </source>
</evidence>
<feature type="binding site" evidence="17">
    <location>
        <position position="232"/>
    </location>
    <ligand>
        <name>NADP(+)</name>
        <dbReference type="ChEBI" id="CHEBI:58349"/>
    </ligand>
</feature>
<dbReference type="EC" id="1.1.1.193" evidence="15"/>
<dbReference type="InterPro" id="IPR016192">
    <property type="entry name" value="APOBEC/CMP_deaminase_Zn-bd"/>
</dbReference>
<feature type="binding site" evidence="17">
    <location>
        <position position="329"/>
    </location>
    <ligand>
        <name>substrate</name>
    </ligand>
</feature>
<dbReference type="InterPro" id="IPR016193">
    <property type="entry name" value="Cytidine_deaminase-like"/>
</dbReference>
<dbReference type="InterPro" id="IPR050765">
    <property type="entry name" value="Riboflavin_Biosynth_HTPR"/>
</dbReference>
<reference evidence="21" key="2">
    <citation type="submission" date="2011-02" db="EMBL/GenBank/DDBJ databases">
        <title>The complete genome of Syntrophobotulus glycolicus DSM 8271.</title>
        <authorList>
            <person name="Lucas S."/>
            <person name="Copeland A."/>
            <person name="Lapidus A."/>
            <person name="Bruce D."/>
            <person name="Goodwin L."/>
            <person name="Pitluck S."/>
            <person name="Kyrpides N."/>
            <person name="Mavromatis K."/>
            <person name="Pagani I."/>
            <person name="Ivanova N."/>
            <person name="Mikhailova N."/>
            <person name="Chertkov O."/>
            <person name="Held B."/>
            <person name="Detter J.C."/>
            <person name="Tapia R."/>
            <person name="Han C."/>
            <person name="Land M."/>
            <person name="Hauser L."/>
            <person name="Markowitz V."/>
            <person name="Cheng J.-F."/>
            <person name="Hugenholtz P."/>
            <person name="Woyke T."/>
            <person name="Wu D."/>
            <person name="Spring S."/>
            <person name="Schroeder M."/>
            <person name="Brambilla E."/>
            <person name="Klenk H.-P."/>
            <person name="Eisen J.A."/>
        </authorList>
    </citation>
    <scope>NUCLEOTIDE SEQUENCE [LARGE SCALE GENOMIC DNA]</scope>
    <source>
        <strain evidence="21">DSM 8271 / FlGlyR</strain>
    </source>
</reference>
<dbReference type="UniPathway" id="UPA00275">
    <property type="reaction ID" value="UER00401"/>
</dbReference>
<dbReference type="SUPFAM" id="SSF53597">
    <property type="entry name" value="Dihydrofolate reductase-like"/>
    <property type="match status" value="1"/>
</dbReference>
<evidence type="ECO:0000313" key="20">
    <source>
        <dbReference type="EMBL" id="ADY56095.1"/>
    </source>
</evidence>
<keyword evidence="10 15" id="KW-0521">NADP</keyword>
<dbReference type="EMBL" id="CP002547">
    <property type="protein sequence ID" value="ADY56095.1"/>
    <property type="molecule type" value="Genomic_DNA"/>
</dbReference>
<dbReference type="PROSITE" id="PS51747">
    <property type="entry name" value="CYT_DCMP_DEAMINASES_2"/>
    <property type="match status" value="1"/>
</dbReference>
<protein>
    <recommendedName>
        <fullName evidence="15">Riboflavin biosynthesis protein RibD</fullName>
    </recommendedName>
    <domain>
        <recommendedName>
            <fullName evidence="15">Diaminohydroxyphosphoribosylaminopyrimidine deaminase</fullName>
            <shortName evidence="15">DRAP deaminase</shortName>
            <ecNumber evidence="15">3.5.4.26</ecNumber>
        </recommendedName>
        <alternativeName>
            <fullName evidence="15">Riboflavin-specific deaminase</fullName>
        </alternativeName>
    </domain>
    <domain>
        <recommendedName>
            <fullName evidence="15">5-amino-6-(5-phosphoribosylamino)uracil reductase</fullName>
            <ecNumber evidence="15">1.1.1.193</ecNumber>
        </recommendedName>
        <alternativeName>
            <fullName evidence="15">HTP reductase</fullName>
        </alternativeName>
    </domain>
</protein>
<keyword evidence="6 15" id="KW-0686">Riboflavin biosynthesis</keyword>
<dbReference type="GO" id="GO:0009231">
    <property type="term" value="P:riboflavin biosynthetic process"/>
    <property type="evidence" value="ECO:0007669"/>
    <property type="project" value="UniProtKB-UniPathway"/>
</dbReference>
<dbReference type="Proteomes" id="UP000007488">
    <property type="component" value="Chromosome"/>
</dbReference>
<feature type="domain" description="CMP/dCMP-type deaminase" evidence="19">
    <location>
        <begin position="37"/>
        <end position="159"/>
    </location>
</feature>
<dbReference type="InterPro" id="IPR011549">
    <property type="entry name" value="RibD_C"/>
</dbReference>
<comment type="catalytic activity">
    <reaction evidence="13 15">
        <text>5-amino-6-(5-phospho-D-ribitylamino)uracil + NADP(+) = 5-amino-6-(5-phospho-D-ribosylamino)uracil + NADPH + H(+)</text>
        <dbReference type="Rhea" id="RHEA:17845"/>
        <dbReference type="ChEBI" id="CHEBI:15378"/>
        <dbReference type="ChEBI" id="CHEBI:57783"/>
        <dbReference type="ChEBI" id="CHEBI:58349"/>
        <dbReference type="ChEBI" id="CHEBI:58421"/>
        <dbReference type="ChEBI" id="CHEBI:58453"/>
        <dbReference type="EC" id="1.1.1.193"/>
    </reaction>
</comment>
<feature type="binding site" evidence="18">
    <location>
        <position position="111"/>
    </location>
    <ligand>
        <name>Zn(2+)</name>
        <dbReference type="ChEBI" id="CHEBI:29105"/>
        <note>catalytic</note>
    </ligand>
</feature>
<comment type="cofactor">
    <cofactor evidence="15 18">
        <name>Zn(2+)</name>
        <dbReference type="ChEBI" id="CHEBI:29105"/>
    </cofactor>
    <text evidence="15 18">Binds 1 zinc ion.</text>
</comment>
<evidence type="ECO:0000256" key="3">
    <source>
        <dbReference type="ARBA" id="ARBA00004910"/>
    </source>
</evidence>
<dbReference type="Pfam" id="PF01872">
    <property type="entry name" value="RibD_C"/>
    <property type="match status" value="1"/>
</dbReference>
<evidence type="ECO:0000256" key="5">
    <source>
        <dbReference type="ARBA" id="ARBA00007417"/>
    </source>
</evidence>
<dbReference type="PANTHER" id="PTHR38011">
    <property type="entry name" value="DIHYDROFOLATE REDUCTASE FAMILY PROTEIN (AFU_ORTHOLOGUE AFUA_8G06820)"/>
    <property type="match status" value="1"/>
</dbReference>
<sequence>MSLNIGLIVFASKNPSEFKISEFFYLRVIKMQTGFSDQDKFYMQRALDLAEMAEGRTSPNPMVGCLIVKDGLIIGEGYHQKAGTPHAEVHALTAAGKRASGADVYVTLEPCSHFGRTPPCCDALIQAGVKRVFVALVDPNPLVRGKGIQKMRAAGIEVFTGLLENEAAKLNEPFVKAMKTNLPFVLYKSASTADGKTASCTGDSRWITNDLSRKYVHELRNSYDVIMVGSKTILQDNPQLTCRIAGGRHPVRLIVDGTLSIPEEARLLSLSEGSTIIATTRAASPKKIDKLKKIRNNIEVWVYSEERYVPLKTLMQDILEKGYQSVLLEGGGTLAGQMIAEKLVDKVNLFIAPKIIGQSSFSPISGFCINSMADAVMIREMEMKEFAGDILLSGYLKQ</sequence>
<evidence type="ECO:0000256" key="4">
    <source>
        <dbReference type="ARBA" id="ARBA00005259"/>
    </source>
</evidence>
<dbReference type="NCBIfam" id="TIGR00326">
    <property type="entry name" value="eubact_ribD"/>
    <property type="match status" value="1"/>
</dbReference>
<keyword evidence="21" id="KW-1185">Reference proteome</keyword>
<evidence type="ECO:0000259" key="19">
    <source>
        <dbReference type="PROSITE" id="PS51747"/>
    </source>
</evidence>
<dbReference type="CDD" id="cd01284">
    <property type="entry name" value="Riboflavin_deaminase-reductase"/>
    <property type="match status" value="1"/>
</dbReference>
<dbReference type="PROSITE" id="PS00903">
    <property type="entry name" value="CYT_DCMP_DEAMINASES_1"/>
    <property type="match status" value="1"/>
</dbReference>
<dbReference type="PANTHER" id="PTHR38011:SF7">
    <property type="entry name" value="2,5-DIAMINO-6-RIBOSYLAMINO-4(3H)-PYRIMIDINONE 5'-PHOSPHATE REDUCTASE"/>
    <property type="match status" value="1"/>
</dbReference>
<keyword evidence="11 15" id="KW-0560">Oxidoreductase</keyword>
<name>F0SZK9_SYNGF</name>
<dbReference type="STRING" id="645991.Sgly_1798"/>
<accession>F0SZK9</accession>
<feature type="binding site" evidence="17">
    <location>
        <position position="206"/>
    </location>
    <ligand>
        <name>substrate</name>
    </ligand>
</feature>
<dbReference type="SUPFAM" id="SSF53927">
    <property type="entry name" value="Cytidine deaminase-like"/>
    <property type="match status" value="1"/>
</dbReference>
<dbReference type="InterPro" id="IPR024072">
    <property type="entry name" value="DHFR-like_dom_sf"/>
</dbReference>
<dbReference type="KEGG" id="sgy:Sgly_1798"/>
<proteinExistence type="inferred from homology"/>
<evidence type="ECO:0000256" key="2">
    <source>
        <dbReference type="ARBA" id="ARBA00004882"/>
    </source>
</evidence>
<dbReference type="Gene3D" id="3.40.140.10">
    <property type="entry name" value="Cytidine Deaminase, domain 2"/>
    <property type="match status" value="1"/>
</dbReference>
<evidence type="ECO:0000256" key="14">
    <source>
        <dbReference type="ARBA" id="ARBA00049886"/>
    </source>
</evidence>
<dbReference type="GO" id="GO:0008835">
    <property type="term" value="F:diaminohydroxyphosphoribosylaminopyrimidine deaminase activity"/>
    <property type="evidence" value="ECO:0007669"/>
    <property type="project" value="UniProtKB-EC"/>
</dbReference>
<dbReference type="Gene3D" id="3.40.430.10">
    <property type="entry name" value="Dihydrofolate Reductase, subunit A"/>
    <property type="match status" value="1"/>
</dbReference>
<evidence type="ECO:0000256" key="10">
    <source>
        <dbReference type="ARBA" id="ARBA00022857"/>
    </source>
</evidence>
<keyword evidence="8 15" id="KW-0378">Hydrolase</keyword>
<evidence type="ECO:0000256" key="16">
    <source>
        <dbReference type="PIRSR" id="PIRSR006769-1"/>
    </source>
</evidence>
<feature type="binding site" evidence="18">
    <location>
        <position position="86"/>
    </location>
    <ligand>
        <name>Zn(2+)</name>
        <dbReference type="ChEBI" id="CHEBI:29105"/>
        <note>catalytic</note>
    </ligand>
</feature>
<evidence type="ECO:0000256" key="8">
    <source>
        <dbReference type="ARBA" id="ARBA00022801"/>
    </source>
</evidence>
<evidence type="ECO:0000313" key="21">
    <source>
        <dbReference type="Proteomes" id="UP000007488"/>
    </source>
</evidence>
<evidence type="ECO:0000256" key="6">
    <source>
        <dbReference type="ARBA" id="ARBA00022619"/>
    </source>
</evidence>
<organism evidence="20 21">
    <name type="scientific">Syntrophobotulus glycolicus (strain DSM 8271 / FlGlyR)</name>
    <dbReference type="NCBI Taxonomy" id="645991"/>
    <lineage>
        <taxon>Bacteria</taxon>
        <taxon>Bacillati</taxon>
        <taxon>Bacillota</taxon>
        <taxon>Clostridia</taxon>
        <taxon>Eubacteriales</taxon>
        <taxon>Desulfitobacteriaceae</taxon>
        <taxon>Syntrophobotulus</taxon>
    </lineage>
</organism>
<feature type="binding site" evidence="17">
    <location>
        <position position="243"/>
    </location>
    <ligand>
        <name>substrate</name>
    </ligand>
</feature>
<feature type="binding site" evidence="17">
    <location>
        <position position="190"/>
    </location>
    <ligand>
        <name>NADP(+)</name>
        <dbReference type="ChEBI" id="CHEBI:58349"/>
    </ligand>
</feature>
<dbReference type="InterPro" id="IPR002734">
    <property type="entry name" value="RibDG_C"/>
</dbReference>
<evidence type="ECO:0000256" key="7">
    <source>
        <dbReference type="ARBA" id="ARBA00022723"/>
    </source>
</evidence>
<dbReference type="Pfam" id="PF00383">
    <property type="entry name" value="dCMP_cyt_deam_1"/>
    <property type="match status" value="1"/>
</dbReference>
<gene>
    <name evidence="20" type="ordered locus">Sgly_1798</name>
</gene>
<dbReference type="eggNOG" id="COG1985">
    <property type="taxonomic scope" value="Bacteria"/>
</dbReference>
<dbReference type="eggNOG" id="COG0117">
    <property type="taxonomic scope" value="Bacteria"/>
</dbReference>
<comment type="similarity">
    <text evidence="4 15">In the N-terminal section; belongs to the cytidine and deoxycytidylate deaminase family.</text>
</comment>
<dbReference type="InterPro" id="IPR004794">
    <property type="entry name" value="Eubact_RibD"/>
</dbReference>
<reference evidence="20 21" key="1">
    <citation type="journal article" date="2011" name="Stand. Genomic Sci.">
        <title>Complete genome sequence of Syntrophobotulus glycolicus type strain (FlGlyR).</title>
        <authorList>
            <person name="Han C."/>
            <person name="Mwirichia R."/>
            <person name="Chertkov O."/>
            <person name="Held B."/>
            <person name="Lapidus A."/>
            <person name="Nolan M."/>
            <person name="Lucas S."/>
            <person name="Hammon N."/>
            <person name="Deshpande S."/>
            <person name="Cheng J.F."/>
            <person name="Tapia R."/>
            <person name="Goodwin L."/>
            <person name="Pitluck S."/>
            <person name="Huntemann M."/>
            <person name="Liolios K."/>
            <person name="Ivanova N."/>
            <person name="Pagani I."/>
            <person name="Mavromatis K."/>
            <person name="Ovchinikova G."/>
            <person name="Pati A."/>
            <person name="Chen A."/>
            <person name="Palaniappan K."/>
            <person name="Land M."/>
            <person name="Hauser L."/>
            <person name="Brambilla E.M."/>
            <person name="Rohde M."/>
            <person name="Spring S."/>
            <person name="Sikorski J."/>
            <person name="Goker M."/>
            <person name="Woyke T."/>
            <person name="Bristow J."/>
            <person name="Eisen J.A."/>
            <person name="Markowitz V."/>
            <person name="Hugenholtz P."/>
            <person name="Kyrpides N.C."/>
            <person name="Klenk H.P."/>
            <person name="Detter J.C."/>
        </authorList>
    </citation>
    <scope>NUCLEOTIDE SEQUENCE [LARGE SCALE GENOMIC DNA]</scope>
    <source>
        <strain evidence="21">DSM 8271 / FlGlyR</strain>
    </source>
</reference>
<dbReference type="FunFam" id="3.40.140.10:FF:000025">
    <property type="entry name" value="Riboflavin biosynthesis protein RibD"/>
    <property type="match status" value="1"/>
</dbReference>
<feature type="active site" description="Proton donor" evidence="16">
    <location>
        <position position="88"/>
    </location>
</feature>
<keyword evidence="12" id="KW-0511">Multifunctional enzyme</keyword>
<dbReference type="GO" id="GO:0050661">
    <property type="term" value="F:NADP binding"/>
    <property type="evidence" value="ECO:0007669"/>
    <property type="project" value="InterPro"/>
</dbReference>
<keyword evidence="7 15" id="KW-0479">Metal-binding</keyword>
<feature type="binding site" evidence="17">
    <location>
        <position position="240"/>
    </location>
    <ligand>
        <name>substrate</name>
    </ligand>
</feature>
<keyword evidence="9 15" id="KW-0862">Zinc</keyword>
<feature type="binding site" evidence="17">
    <location>
        <position position="220"/>
    </location>
    <ligand>
        <name>substrate</name>
    </ligand>
</feature>
<dbReference type="NCBIfam" id="TIGR00227">
    <property type="entry name" value="ribD_Cterm"/>
    <property type="match status" value="1"/>
</dbReference>
<feature type="binding site" evidence="17">
    <location>
        <position position="204"/>
    </location>
    <ligand>
        <name>substrate</name>
    </ligand>
</feature>
<evidence type="ECO:0000256" key="1">
    <source>
        <dbReference type="ARBA" id="ARBA00002151"/>
    </source>
</evidence>
<dbReference type="AlphaFoldDB" id="F0SZK9"/>
<comment type="similarity">
    <text evidence="5 15">In the C-terminal section; belongs to the HTP reductase family.</text>
</comment>
<dbReference type="PIRSF" id="PIRSF006769">
    <property type="entry name" value="RibD"/>
    <property type="match status" value="1"/>
</dbReference>
<dbReference type="GO" id="GO:0008703">
    <property type="term" value="F:5-amino-6-(5-phosphoribosylamino)uracil reductase activity"/>
    <property type="evidence" value="ECO:0007669"/>
    <property type="project" value="UniProtKB-EC"/>
</dbReference>
<evidence type="ECO:0000256" key="9">
    <source>
        <dbReference type="ARBA" id="ARBA00022833"/>
    </source>
</evidence>
<evidence type="ECO:0000256" key="18">
    <source>
        <dbReference type="PIRSR" id="PIRSR006769-3"/>
    </source>
</evidence>
<dbReference type="EC" id="3.5.4.26" evidence="15"/>
<comment type="catalytic activity">
    <reaction evidence="14 15">
        <text>2,5-diamino-6-hydroxy-4-(5-phosphoribosylamino)-pyrimidine + H2O + H(+) = 5-amino-6-(5-phospho-D-ribosylamino)uracil + NH4(+)</text>
        <dbReference type="Rhea" id="RHEA:21868"/>
        <dbReference type="ChEBI" id="CHEBI:15377"/>
        <dbReference type="ChEBI" id="CHEBI:15378"/>
        <dbReference type="ChEBI" id="CHEBI:28938"/>
        <dbReference type="ChEBI" id="CHEBI:58453"/>
        <dbReference type="ChEBI" id="CHEBI:58614"/>
        <dbReference type="EC" id="3.5.4.26"/>
    </reaction>
</comment>
<comment type="pathway">
    <text evidence="2 15">Cofactor biosynthesis; riboflavin biosynthesis; 5-amino-6-(D-ribitylamino)uracil from GTP: step 2/4.</text>
</comment>
<dbReference type="HOGENOM" id="CLU_036590_1_2_9"/>
<dbReference type="InterPro" id="IPR002125">
    <property type="entry name" value="CMP_dCMP_dom"/>
</dbReference>
<evidence type="ECO:0000256" key="11">
    <source>
        <dbReference type="ARBA" id="ARBA00023002"/>
    </source>
</evidence>
<comment type="function">
    <text evidence="1 15">Converts 2,5-diamino-6-(ribosylamino)-4(3h)-pyrimidinone 5'-phosphate into 5-amino-6-(ribosylamino)-2,4(1h,3h)-pyrimidinedione 5'-phosphate.</text>
</comment>